<dbReference type="InterPro" id="IPR041489">
    <property type="entry name" value="PDZ_6"/>
</dbReference>
<dbReference type="AlphaFoldDB" id="A0AA41YLK9"/>
<dbReference type="Proteomes" id="UP001165679">
    <property type="component" value="Unassembled WGS sequence"/>
</dbReference>
<evidence type="ECO:0000259" key="6">
    <source>
        <dbReference type="PROSITE" id="PS50106"/>
    </source>
</evidence>
<dbReference type="CDD" id="cd06782">
    <property type="entry name" value="cpPDZ_CPP-like"/>
    <property type="match status" value="1"/>
</dbReference>
<feature type="signal peptide" evidence="5">
    <location>
        <begin position="1"/>
        <end position="18"/>
    </location>
</feature>
<dbReference type="PROSITE" id="PS50106">
    <property type="entry name" value="PDZ"/>
    <property type="match status" value="1"/>
</dbReference>
<dbReference type="InterPro" id="IPR004447">
    <property type="entry name" value="Peptidase_S41A"/>
</dbReference>
<dbReference type="PANTHER" id="PTHR32060">
    <property type="entry name" value="TAIL-SPECIFIC PROTEASE"/>
    <property type="match status" value="1"/>
</dbReference>
<organism evidence="7 8">
    <name type="scientific">Limobrevibacterium gyesilva</name>
    <dbReference type="NCBI Taxonomy" id="2991712"/>
    <lineage>
        <taxon>Bacteria</taxon>
        <taxon>Pseudomonadati</taxon>
        <taxon>Pseudomonadota</taxon>
        <taxon>Alphaproteobacteria</taxon>
        <taxon>Acetobacterales</taxon>
        <taxon>Acetobacteraceae</taxon>
        <taxon>Limobrevibacterium</taxon>
    </lineage>
</organism>
<dbReference type="GO" id="GO:0004175">
    <property type="term" value="F:endopeptidase activity"/>
    <property type="evidence" value="ECO:0007669"/>
    <property type="project" value="TreeGrafter"/>
</dbReference>
<dbReference type="EMBL" id="JAPDNT010000011">
    <property type="protein sequence ID" value="MCW3475704.1"/>
    <property type="molecule type" value="Genomic_DNA"/>
</dbReference>
<keyword evidence="4" id="KW-0720">Serine protease</keyword>
<dbReference type="RefSeq" id="WP_264714429.1">
    <property type="nucleotide sequence ID" value="NZ_JAPDNT010000011.1"/>
</dbReference>
<dbReference type="InterPro" id="IPR029045">
    <property type="entry name" value="ClpP/crotonase-like_dom_sf"/>
</dbReference>
<protein>
    <submittedName>
        <fullName evidence="7">S41 family peptidase</fullName>
    </submittedName>
</protein>
<dbReference type="GO" id="GO:0030288">
    <property type="term" value="C:outer membrane-bounded periplasmic space"/>
    <property type="evidence" value="ECO:0007669"/>
    <property type="project" value="TreeGrafter"/>
</dbReference>
<dbReference type="SMART" id="SM00228">
    <property type="entry name" value="PDZ"/>
    <property type="match status" value="1"/>
</dbReference>
<evidence type="ECO:0000256" key="1">
    <source>
        <dbReference type="ARBA" id="ARBA00009179"/>
    </source>
</evidence>
<dbReference type="Pfam" id="PF17820">
    <property type="entry name" value="PDZ_6"/>
    <property type="match status" value="1"/>
</dbReference>
<dbReference type="InterPro" id="IPR001478">
    <property type="entry name" value="PDZ"/>
</dbReference>
<dbReference type="GO" id="GO:0008236">
    <property type="term" value="F:serine-type peptidase activity"/>
    <property type="evidence" value="ECO:0007669"/>
    <property type="project" value="UniProtKB-KW"/>
</dbReference>
<evidence type="ECO:0000313" key="7">
    <source>
        <dbReference type="EMBL" id="MCW3475704.1"/>
    </source>
</evidence>
<dbReference type="CDD" id="cd07560">
    <property type="entry name" value="Peptidase_S41_CPP"/>
    <property type="match status" value="1"/>
</dbReference>
<dbReference type="Pfam" id="PF03572">
    <property type="entry name" value="Peptidase_S41"/>
    <property type="match status" value="1"/>
</dbReference>
<keyword evidence="5" id="KW-0732">Signal</keyword>
<accession>A0AA41YLK9</accession>
<keyword evidence="2" id="KW-0645">Protease</keyword>
<evidence type="ECO:0000313" key="8">
    <source>
        <dbReference type="Proteomes" id="UP001165679"/>
    </source>
</evidence>
<keyword evidence="8" id="KW-1185">Reference proteome</keyword>
<dbReference type="InterPro" id="IPR036034">
    <property type="entry name" value="PDZ_sf"/>
</dbReference>
<dbReference type="SUPFAM" id="SSF50156">
    <property type="entry name" value="PDZ domain-like"/>
    <property type="match status" value="1"/>
</dbReference>
<dbReference type="SUPFAM" id="SSF52096">
    <property type="entry name" value="ClpP/crotonase"/>
    <property type="match status" value="1"/>
</dbReference>
<evidence type="ECO:0000256" key="4">
    <source>
        <dbReference type="ARBA" id="ARBA00022825"/>
    </source>
</evidence>
<dbReference type="GO" id="GO:0006508">
    <property type="term" value="P:proteolysis"/>
    <property type="evidence" value="ECO:0007669"/>
    <property type="project" value="UniProtKB-KW"/>
</dbReference>
<dbReference type="GO" id="GO:0007165">
    <property type="term" value="P:signal transduction"/>
    <property type="evidence" value="ECO:0007669"/>
    <property type="project" value="TreeGrafter"/>
</dbReference>
<dbReference type="Gene3D" id="3.90.226.10">
    <property type="entry name" value="2-enoyl-CoA Hydratase, Chain A, domain 1"/>
    <property type="match status" value="1"/>
</dbReference>
<dbReference type="Gene3D" id="3.30.750.44">
    <property type="match status" value="1"/>
</dbReference>
<feature type="chain" id="PRO_5041272901" evidence="5">
    <location>
        <begin position="19"/>
        <end position="541"/>
    </location>
</feature>
<dbReference type="SMART" id="SM00245">
    <property type="entry name" value="TSPc"/>
    <property type="match status" value="1"/>
</dbReference>
<reference evidence="7" key="2">
    <citation type="submission" date="2022-10" db="EMBL/GenBank/DDBJ databases">
        <authorList>
            <person name="Trinh H.N."/>
        </authorList>
    </citation>
    <scope>NUCLEOTIDE SEQUENCE</scope>
    <source>
        <strain evidence="7">RN2-1</strain>
    </source>
</reference>
<evidence type="ECO:0000256" key="2">
    <source>
        <dbReference type="ARBA" id="ARBA00022670"/>
    </source>
</evidence>
<dbReference type="PANTHER" id="PTHR32060:SF30">
    <property type="entry name" value="CARBOXY-TERMINAL PROCESSING PROTEASE CTPA"/>
    <property type="match status" value="1"/>
</dbReference>
<proteinExistence type="inferred from homology"/>
<keyword evidence="3" id="KW-0378">Hydrolase</keyword>
<evidence type="ECO:0000256" key="3">
    <source>
        <dbReference type="ARBA" id="ARBA00022801"/>
    </source>
</evidence>
<gene>
    <name evidence="7" type="ORF">OL599_14070</name>
</gene>
<feature type="domain" description="PDZ" evidence="6">
    <location>
        <begin position="172"/>
        <end position="251"/>
    </location>
</feature>
<name>A0AA41YLK9_9PROT</name>
<reference evidence="7" key="1">
    <citation type="submission" date="2022-09" db="EMBL/GenBank/DDBJ databases">
        <title>Rhodovastum sp. nov. RN2-1 isolated from soil in Seongnam, South Korea.</title>
        <authorList>
            <person name="Le N.T."/>
        </authorList>
    </citation>
    <scope>NUCLEOTIDE SEQUENCE</scope>
    <source>
        <strain evidence="7">RN2-1</strain>
    </source>
</reference>
<comment type="similarity">
    <text evidence="1">Belongs to the peptidase S41A family.</text>
</comment>
<dbReference type="InterPro" id="IPR005151">
    <property type="entry name" value="Tail-specific_protease"/>
</dbReference>
<sequence>MRKAGLLLLLILAVPVNASPFLIDIAWADPPTLARPLLNQPLVAQVTATALVFMAPRTLEEVPVPQMALWGLRGVAALDPRLLADLKGGGKSDGTLVLSGPSGRVLLSRPAPPATDATAWGEAIAQVIRAAWDASDQVRHAGTQGIIRSFFDELFNHMDPYSRYSPPREAEADRVRRAGRAGVGLDVAYRGGGFVVAGVQAGSPAAQAGIRPGERLLAVDGASTQGADLQAVAALLAGPERTHVILTLRGRDDRTRSVELERSLIPPETVFVQRAGDLLVLRITGFSRNTGSRLAQELIRGVSDPSPPRGVVIDLRGNRGGVLQQAVAAAAMLQADGVVAVTAGRDPDAAHVFLADGKDLARFLPVVVLVDGGSASAAEILAASLADQRRAVVVGSATLGKGLVQTITALPDGGELLVTWSRVLAPLGWPLQSLGVLPQVCTSLGQEVLNRQLATLARGIQPMAAALARHRAARPPLPPAEALEIRAACPAALGGEADLAAARTLIDSPAAYAAALLALPPGGPARLPAPQSLTPTAPVSN</sequence>
<dbReference type="Gene3D" id="2.30.42.10">
    <property type="match status" value="1"/>
</dbReference>
<comment type="caution">
    <text evidence="7">The sequence shown here is derived from an EMBL/GenBank/DDBJ whole genome shotgun (WGS) entry which is preliminary data.</text>
</comment>
<evidence type="ECO:0000256" key="5">
    <source>
        <dbReference type="SAM" id="SignalP"/>
    </source>
</evidence>